<keyword evidence="4 16" id="KW-0600">Photoreceptor protein</keyword>
<evidence type="ECO:0000256" key="9">
    <source>
        <dbReference type="ARBA" id="ARBA00022991"/>
    </source>
</evidence>
<dbReference type="GO" id="GO:0009881">
    <property type="term" value="F:photoreceptor activity"/>
    <property type="evidence" value="ECO:0007669"/>
    <property type="project" value="UniProtKB-KW"/>
</dbReference>
<keyword evidence="10 16" id="KW-0297">G-protein coupled receptor</keyword>
<dbReference type="PRINTS" id="PR00238">
    <property type="entry name" value="OPSIN"/>
</dbReference>
<dbReference type="FunFam" id="1.20.1070.10:FF:000391">
    <property type="entry name" value="Parapinopsin b"/>
    <property type="match status" value="1"/>
</dbReference>
<keyword evidence="5 16" id="KW-0716">Sensory transduction</keyword>
<evidence type="ECO:0000256" key="11">
    <source>
        <dbReference type="ARBA" id="ARBA00023136"/>
    </source>
</evidence>
<accession>A0A4Z2J568</accession>
<dbReference type="OrthoDB" id="2101615at2759"/>
<dbReference type="SUPFAM" id="SSF81321">
    <property type="entry name" value="Family A G protein-coupled receptor-like"/>
    <property type="match status" value="1"/>
</dbReference>
<dbReference type="InterPro" id="IPR050125">
    <property type="entry name" value="GPCR_opsins"/>
</dbReference>
<proteinExistence type="inferred from homology"/>
<feature type="transmembrane region" description="Helical" evidence="16">
    <location>
        <begin position="281"/>
        <end position="305"/>
    </location>
</feature>
<organism evidence="18 19">
    <name type="scientific">Liparis tanakae</name>
    <name type="common">Tanaka's snailfish</name>
    <dbReference type="NCBI Taxonomy" id="230148"/>
    <lineage>
        <taxon>Eukaryota</taxon>
        <taxon>Metazoa</taxon>
        <taxon>Chordata</taxon>
        <taxon>Craniata</taxon>
        <taxon>Vertebrata</taxon>
        <taxon>Euteleostomi</taxon>
        <taxon>Actinopterygii</taxon>
        <taxon>Neopterygii</taxon>
        <taxon>Teleostei</taxon>
        <taxon>Neoteleostei</taxon>
        <taxon>Acanthomorphata</taxon>
        <taxon>Eupercaria</taxon>
        <taxon>Perciformes</taxon>
        <taxon>Cottioidei</taxon>
        <taxon>Cottales</taxon>
        <taxon>Liparidae</taxon>
        <taxon>Liparis</taxon>
    </lineage>
</organism>
<evidence type="ECO:0000313" key="19">
    <source>
        <dbReference type="Proteomes" id="UP000314294"/>
    </source>
</evidence>
<feature type="transmembrane region" description="Helical" evidence="16">
    <location>
        <begin position="317"/>
        <end position="336"/>
    </location>
</feature>
<dbReference type="PRINTS" id="PR00237">
    <property type="entry name" value="GPCRRHODOPSN"/>
</dbReference>
<dbReference type="PROSITE" id="PS00238">
    <property type="entry name" value="OPSIN"/>
    <property type="match status" value="1"/>
</dbReference>
<comment type="similarity">
    <text evidence="16">Belongs to the G-protein coupled receptor 1 family. Opsin subfamily.</text>
</comment>
<keyword evidence="11 16" id="KW-0472">Membrane</keyword>
<dbReference type="GO" id="GO:0007601">
    <property type="term" value="P:visual perception"/>
    <property type="evidence" value="ECO:0007669"/>
    <property type="project" value="InterPro"/>
</dbReference>
<dbReference type="InterPro" id="IPR000276">
    <property type="entry name" value="GPCR_Rhodpsn"/>
</dbReference>
<evidence type="ECO:0000256" key="6">
    <source>
        <dbReference type="ARBA" id="ARBA00022692"/>
    </source>
</evidence>
<feature type="transmembrane region" description="Helical" evidence="16">
    <location>
        <begin position="103"/>
        <end position="123"/>
    </location>
</feature>
<evidence type="ECO:0000256" key="4">
    <source>
        <dbReference type="ARBA" id="ARBA00022543"/>
    </source>
</evidence>
<evidence type="ECO:0000256" key="16">
    <source>
        <dbReference type="RuleBase" id="RU004951"/>
    </source>
</evidence>
<evidence type="ECO:0000313" key="18">
    <source>
        <dbReference type="EMBL" id="TNN85525.1"/>
    </source>
</evidence>
<evidence type="ECO:0000256" key="12">
    <source>
        <dbReference type="ARBA" id="ARBA00023157"/>
    </source>
</evidence>
<dbReference type="PANTHER" id="PTHR24240">
    <property type="entry name" value="OPSIN"/>
    <property type="match status" value="1"/>
</dbReference>
<feature type="transmembrane region" description="Helical" evidence="16">
    <location>
        <begin position="65"/>
        <end position="91"/>
    </location>
</feature>
<keyword evidence="9 16" id="KW-0157">Chromophore</keyword>
<dbReference type="GO" id="GO:0007602">
    <property type="term" value="P:phototransduction"/>
    <property type="evidence" value="ECO:0007669"/>
    <property type="project" value="UniProtKB-KW"/>
</dbReference>
<dbReference type="InterPro" id="IPR017452">
    <property type="entry name" value="GPCR_Rhodpsn_7TM"/>
</dbReference>
<feature type="domain" description="G-protein coupled receptors family 1 profile" evidence="17">
    <location>
        <begin position="82"/>
        <end position="333"/>
    </location>
</feature>
<dbReference type="AlphaFoldDB" id="A0A4Z2J568"/>
<sequence>MALWAIMRLQMFDGGFRTASSMKGKQYNTTNRRESFASMQPSVYFLNASNYVGPHEEPALSRTGFIMLSIIMAIFTGPAIILNATVIIVSLMHKQLRQPLNYALVNMAVADLGTAMTGGVLSVVNNAQGYFSLGRTGCVMEGFSVALFGITSLCTVALIAVERMFVVCKPLGQILFQKKHAVRGIALSWLWSLTWNLPPLFGWGRYELEGVGTSCAPDWHNRDPHNVSYILAYFAVCFAVPFAIILASYTKLMWTLHQVSKMACLEDGAVAKGERKVASMVVLMVLTFLISWLPYAGLAMLVVYNPDVEVHPLVGTVPVYLAKSSTVFNPVIYIFLNKQFRKYAVPFLLCGKEPSLDDEVSEAVTTVEVANKHCKGEHVDPVGARRDPSVQQVAGGTLHLIYCHLTCICYLVLCGSDKLGILGISPKPF</sequence>
<keyword evidence="12" id="KW-1015">Disulfide bond</keyword>
<keyword evidence="6 16" id="KW-0812">Transmembrane</keyword>
<keyword evidence="13 16" id="KW-0675">Receptor</keyword>
<comment type="subcellular location">
    <subcellularLocation>
        <location evidence="2">Cell projection</location>
        <location evidence="2">Cilium</location>
        <location evidence="2">Photoreceptor outer segment</location>
    </subcellularLocation>
    <subcellularLocation>
        <location evidence="1 16">Membrane</location>
        <topology evidence="1 16">Multi-pass membrane protein</topology>
    </subcellularLocation>
</comment>
<dbReference type="InterPro" id="IPR001760">
    <property type="entry name" value="Opsin"/>
</dbReference>
<evidence type="ECO:0000256" key="14">
    <source>
        <dbReference type="ARBA" id="ARBA00023224"/>
    </source>
</evidence>
<keyword evidence="7 16" id="KW-0681">Retinal protein</keyword>
<dbReference type="Proteomes" id="UP000314294">
    <property type="component" value="Unassembled WGS sequence"/>
</dbReference>
<evidence type="ECO:0000256" key="8">
    <source>
        <dbReference type="ARBA" id="ARBA00022989"/>
    </source>
</evidence>
<dbReference type="GO" id="GO:0001750">
    <property type="term" value="C:photoreceptor outer segment"/>
    <property type="evidence" value="ECO:0007669"/>
    <property type="project" value="UniProtKB-SubCell"/>
</dbReference>
<feature type="transmembrane region" description="Helical" evidence="16">
    <location>
        <begin position="143"/>
        <end position="161"/>
    </location>
</feature>
<dbReference type="PROSITE" id="PS50262">
    <property type="entry name" value="G_PROTEIN_RECEP_F1_2"/>
    <property type="match status" value="1"/>
</dbReference>
<evidence type="ECO:0000256" key="13">
    <source>
        <dbReference type="ARBA" id="ARBA00023170"/>
    </source>
</evidence>
<name>A0A4Z2J568_9TELE</name>
<keyword evidence="19" id="KW-1185">Reference proteome</keyword>
<keyword evidence="8 16" id="KW-1133">Transmembrane helix</keyword>
<evidence type="ECO:0000259" key="17">
    <source>
        <dbReference type="PROSITE" id="PS50262"/>
    </source>
</evidence>
<evidence type="ECO:0000256" key="1">
    <source>
        <dbReference type="ARBA" id="ARBA00004141"/>
    </source>
</evidence>
<evidence type="ECO:0000256" key="2">
    <source>
        <dbReference type="ARBA" id="ARBA00004504"/>
    </source>
</evidence>
<protein>
    <recommendedName>
        <fullName evidence="3">Rhodopsin</fullName>
    </recommendedName>
</protein>
<gene>
    <name evidence="18" type="primary">OPSP_1</name>
    <name evidence="18" type="ORF">EYF80_004158</name>
</gene>
<evidence type="ECO:0000256" key="5">
    <source>
        <dbReference type="ARBA" id="ARBA00022606"/>
    </source>
</evidence>
<dbReference type="Pfam" id="PF00001">
    <property type="entry name" value="7tm_1"/>
    <property type="match status" value="1"/>
</dbReference>
<evidence type="ECO:0000256" key="15">
    <source>
        <dbReference type="ARBA" id="ARBA00023273"/>
    </source>
</evidence>
<reference evidence="18 19" key="1">
    <citation type="submission" date="2019-03" db="EMBL/GenBank/DDBJ databases">
        <title>First draft genome of Liparis tanakae, snailfish: a comprehensive survey of snailfish specific genes.</title>
        <authorList>
            <person name="Kim W."/>
            <person name="Song I."/>
            <person name="Jeong J.-H."/>
            <person name="Kim D."/>
            <person name="Kim S."/>
            <person name="Ryu S."/>
            <person name="Song J.Y."/>
            <person name="Lee S.K."/>
        </authorList>
    </citation>
    <scope>NUCLEOTIDE SEQUENCE [LARGE SCALE GENOMIC DNA]</scope>
    <source>
        <tissue evidence="18">Muscle</tissue>
    </source>
</reference>
<evidence type="ECO:0000256" key="3">
    <source>
        <dbReference type="ARBA" id="ARBA00013487"/>
    </source>
</evidence>
<dbReference type="EMBL" id="SRLO01000020">
    <property type="protein sequence ID" value="TNN85525.1"/>
    <property type="molecule type" value="Genomic_DNA"/>
</dbReference>
<keyword evidence="15" id="KW-0966">Cell projection</keyword>
<dbReference type="GO" id="GO:0004930">
    <property type="term" value="F:G protein-coupled receptor activity"/>
    <property type="evidence" value="ECO:0007669"/>
    <property type="project" value="UniProtKB-KW"/>
</dbReference>
<dbReference type="InterPro" id="IPR027430">
    <property type="entry name" value="Retinal_BS"/>
</dbReference>
<comment type="caution">
    <text evidence="18">The sequence shown here is derived from an EMBL/GenBank/DDBJ whole genome shotgun (WGS) entry which is preliminary data.</text>
</comment>
<dbReference type="GO" id="GO:0016020">
    <property type="term" value="C:membrane"/>
    <property type="evidence" value="ECO:0007669"/>
    <property type="project" value="UniProtKB-SubCell"/>
</dbReference>
<dbReference type="Gene3D" id="1.20.1070.10">
    <property type="entry name" value="Rhodopsin 7-helix transmembrane proteins"/>
    <property type="match status" value="1"/>
</dbReference>
<evidence type="ECO:0000256" key="7">
    <source>
        <dbReference type="ARBA" id="ARBA00022925"/>
    </source>
</evidence>
<keyword evidence="14 16" id="KW-0807">Transducer</keyword>
<feature type="transmembrane region" description="Helical" evidence="16">
    <location>
        <begin position="227"/>
        <end position="249"/>
    </location>
</feature>
<feature type="transmembrane region" description="Helical" evidence="16">
    <location>
        <begin position="181"/>
        <end position="198"/>
    </location>
</feature>
<evidence type="ECO:0000256" key="10">
    <source>
        <dbReference type="ARBA" id="ARBA00023040"/>
    </source>
</evidence>
<dbReference type="CDD" id="cd15075">
    <property type="entry name" value="7tmA_Parapinopsin"/>
    <property type="match status" value="1"/>
</dbReference>